<evidence type="ECO:0000256" key="14">
    <source>
        <dbReference type="ARBA" id="ARBA00022989"/>
    </source>
</evidence>
<evidence type="ECO:0000256" key="3">
    <source>
        <dbReference type="ARBA" id="ARBA00004922"/>
    </source>
</evidence>
<evidence type="ECO:0000256" key="19">
    <source>
        <dbReference type="ARBA" id="ARBA00023253"/>
    </source>
</evidence>
<evidence type="ECO:0000256" key="23">
    <source>
        <dbReference type="ARBA" id="ARBA00048647"/>
    </source>
</evidence>
<dbReference type="Pfam" id="PF10250">
    <property type="entry name" value="O-FucT"/>
    <property type="match status" value="1"/>
</dbReference>
<name>A0A915CYU7_9BILA</name>
<comment type="pathway">
    <text evidence="3">Protein modification; protein glycosylation.</text>
</comment>
<dbReference type="SUPFAM" id="SSF58038">
    <property type="entry name" value="SNARE fusion complex"/>
    <property type="match status" value="1"/>
</dbReference>
<dbReference type="EC" id="2.4.1.221" evidence="6"/>
<organism evidence="26 27">
    <name type="scientific">Ditylenchus dipsaci</name>
    <dbReference type="NCBI Taxonomy" id="166011"/>
    <lineage>
        <taxon>Eukaryota</taxon>
        <taxon>Metazoa</taxon>
        <taxon>Ecdysozoa</taxon>
        <taxon>Nematoda</taxon>
        <taxon>Chromadorea</taxon>
        <taxon>Rhabditida</taxon>
        <taxon>Tylenchina</taxon>
        <taxon>Tylenchomorpha</taxon>
        <taxon>Sphaerularioidea</taxon>
        <taxon>Anguinidae</taxon>
        <taxon>Anguininae</taxon>
        <taxon>Ditylenchus</taxon>
    </lineage>
</organism>
<comment type="similarity">
    <text evidence="5">Belongs to the glycosyltransferase 65 family.</text>
</comment>
<evidence type="ECO:0000256" key="5">
    <source>
        <dbReference type="ARBA" id="ARBA00010626"/>
    </source>
</evidence>
<comment type="catalytic activity">
    <reaction evidence="22">
        <text>L-threonyl-[protein] + GDP-beta-L-fucose = 3-O-(alpha-L-fucosyl)-L-threonyl-[protein] + GDP + H(+)</text>
        <dbReference type="Rhea" id="RHEA:70491"/>
        <dbReference type="Rhea" id="RHEA-COMP:11060"/>
        <dbReference type="Rhea" id="RHEA-COMP:17915"/>
        <dbReference type="ChEBI" id="CHEBI:15378"/>
        <dbReference type="ChEBI" id="CHEBI:30013"/>
        <dbReference type="ChEBI" id="CHEBI:57273"/>
        <dbReference type="ChEBI" id="CHEBI:58189"/>
        <dbReference type="ChEBI" id="CHEBI:189631"/>
        <dbReference type="EC" id="2.4.1.221"/>
    </reaction>
    <physiologicalReaction direction="left-to-right" evidence="22">
        <dbReference type="Rhea" id="RHEA:70492"/>
    </physiologicalReaction>
</comment>
<dbReference type="Pfam" id="PF05739">
    <property type="entry name" value="SNARE"/>
    <property type="match status" value="1"/>
</dbReference>
<dbReference type="SMART" id="SM00397">
    <property type="entry name" value="t_SNARE"/>
    <property type="match status" value="1"/>
</dbReference>
<evidence type="ECO:0000256" key="8">
    <source>
        <dbReference type="ARBA" id="ARBA00022448"/>
    </source>
</evidence>
<evidence type="ECO:0000256" key="10">
    <source>
        <dbReference type="ARBA" id="ARBA00022679"/>
    </source>
</evidence>
<comment type="subcellular location">
    <subcellularLocation>
        <location evidence="2">Endoplasmic reticulum</location>
    </subcellularLocation>
    <subcellularLocation>
        <location evidence="1">Membrane</location>
        <topology evidence="1">Single-pass type IV membrane protein</topology>
    </subcellularLocation>
</comment>
<keyword evidence="20" id="KW-0119">Carbohydrate metabolism</keyword>
<dbReference type="PANTHER" id="PTHR21420">
    <property type="entry name" value="GDP-FUCOSE PROTEIN O-FUCOSYLTRANSFERASE 1"/>
    <property type="match status" value="1"/>
</dbReference>
<keyword evidence="26" id="KW-1185">Reference proteome</keyword>
<accession>A0A915CYU7</accession>
<evidence type="ECO:0000256" key="1">
    <source>
        <dbReference type="ARBA" id="ARBA00004211"/>
    </source>
</evidence>
<evidence type="ECO:0000256" key="12">
    <source>
        <dbReference type="ARBA" id="ARBA00022824"/>
    </source>
</evidence>
<evidence type="ECO:0000256" key="18">
    <source>
        <dbReference type="ARBA" id="ARBA00023180"/>
    </source>
</evidence>
<keyword evidence="11 24" id="KW-0812">Transmembrane</keyword>
<evidence type="ECO:0000313" key="26">
    <source>
        <dbReference type="Proteomes" id="UP000887574"/>
    </source>
</evidence>
<dbReference type="Gene3D" id="3.40.50.11350">
    <property type="match status" value="1"/>
</dbReference>
<keyword evidence="10" id="KW-0808">Transferase</keyword>
<dbReference type="InterPro" id="IPR039922">
    <property type="entry name" value="POFUT1"/>
</dbReference>
<evidence type="ECO:0000256" key="20">
    <source>
        <dbReference type="ARBA" id="ARBA00023277"/>
    </source>
</evidence>
<dbReference type="GO" id="GO:0005783">
    <property type="term" value="C:endoplasmic reticulum"/>
    <property type="evidence" value="ECO:0007669"/>
    <property type="project" value="UniProtKB-SubCell"/>
</dbReference>
<dbReference type="GO" id="GO:0016020">
    <property type="term" value="C:membrane"/>
    <property type="evidence" value="ECO:0007669"/>
    <property type="project" value="UniProtKB-SubCell"/>
</dbReference>
<dbReference type="CDD" id="cd11302">
    <property type="entry name" value="O-FucT-1"/>
    <property type="match status" value="1"/>
</dbReference>
<evidence type="ECO:0000256" key="9">
    <source>
        <dbReference type="ARBA" id="ARBA00022676"/>
    </source>
</evidence>
<comment type="similarity">
    <text evidence="4">Belongs to the syntaxin family.</text>
</comment>
<dbReference type="InterPro" id="IPR019378">
    <property type="entry name" value="GDP-Fuc_O-FucTrfase"/>
</dbReference>
<evidence type="ECO:0000256" key="16">
    <source>
        <dbReference type="ARBA" id="ARBA00023136"/>
    </source>
</evidence>
<feature type="domain" description="T-SNARE coiled-coil homology" evidence="25">
    <location>
        <begin position="30"/>
        <end position="92"/>
    </location>
</feature>
<comment type="catalytic activity">
    <reaction evidence="23">
        <text>L-seryl-[protein] + GDP-beta-L-fucose = 3-O-(alpha-L-fucosyl)-L-seryl-[protein] + GDP + H(+)</text>
        <dbReference type="Rhea" id="RHEA:63644"/>
        <dbReference type="Rhea" id="RHEA-COMP:9863"/>
        <dbReference type="Rhea" id="RHEA-COMP:17914"/>
        <dbReference type="ChEBI" id="CHEBI:15378"/>
        <dbReference type="ChEBI" id="CHEBI:29999"/>
        <dbReference type="ChEBI" id="CHEBI:57273"/>
        <dbReference type="ChEBI" id="CHEBI:58189"/>
        <dbReference type="ChEBI" id="CHEBI:189632"/>
        <dbReference type="EC" id="2.4.1.221"/>
    </reaction>
    <physiologicalReaction direction="left-to-right" evidence="23">
        <dbReference type="Rhea" id="RHEA:63645"/>
    </physiologicalReaction>
</comment>
<dbReference type="Gene3D" id="3.40.50.11340">
    <property type="match status" value="1"/>
</dbReference>
<evidence type="ECO:0000313" key="27">
    <source>
        <dbReference type="WBParaSite" id="jg14028"/>
    </source>
</evidence>
<keyword evidence="13" id="KW-0914">Notch signaling pathway</keyword>
<evidence type="ECO:0000256" key="11">
    <source>
        <dbReference type="ARBA" id="ARBA00022692"/>
    </source>
</evidence>
<keyword evidence="12" id="KW-0256">Endoplasmic reticulum</keyword>
<keyword evidence="18" id="KW-0325">Glycoprotein</keyword>
<evidence type="ECO:0000256" key="7">
    <source>
        <dbReference type="ARBA" id="ARBA00021745"/>
    </source>
</evidence>
<keyword evidence="17" id="KW-1015">Disulfide bond</keyword>
<sequence>MSSSNKGYVKLTNDASSSGTFVHDTFQQQQSILIEQDDTLERVGESLRTIKNMTRQIGDELGEQSEMLDDLGASMLNTDSKMNNVMKKLARLSHLEDDNRQCTAIIVLIGLIVVLLFILVICRNLQPYHFFGVITKDGVYEVDTAGYLLYCPCMGQLFEEQFLGSLNFAQTLNRTLVLPPIVEYPERSTRAKMVDFEDYFQLQPLLGFHRVIPAGLFMQTIALQIWPQDTRKVGCWRPRPGIHEKSLSCHATEGNPFGPFWQSLGVEFVDDFYFGDATGGYDLTNEDTLIQWKTRFSPKKFPVLALSSAPAAFPARPEHRVLQNPFIGIHLRNNFDWDNVCNLIKGPSHTPTLFASAQCTGYNNEFGSLTEEACKPSLNTILEEVGAKVVELKARSVFVASDHQHYLEQLRDRIKELGQDVNIVRIDPSEVHLAVELALLELSDHFVGNCVSTFSAFVVRQREFHYDEKPTSFFAFSISQNQQRVPDEL</sequence>
<evidence type="ECO:0000256" key="13">
    <source>
        <dbReference type="ARBA" id="ARBA00022976"/>
    </source>
</evidence>
<reference evidence="27" key="1">
    <citation type="submission" date="2022-11" db="UniProtKB">
        <authorList>
            <consortium name="WormBaseParasite"/>
        </authorList>
    </citation>
    <scope>IDENTIFICATION</scope>
</reference>
<dbReference type="FunFam" id="1.20.5.110:FF:000006">
    <property type="entry name" value="Syntaxin 6"/>
    <property type="match status" value="1"/>
</dbReference>
<protein>
    <recommendedName>
        <fullName evidence="7">GDP-fucose protein O-fucosyltransferase 1</fullName>
        <ecNumber evidence="6">2.4.1.221</ecNumber>
    </recommendedName>
    <alternativeName>
        <fullName evidence="21">Peptide-O-fucosyltransferase 1</fullName>
    </alternativeName>
</protein>
<dbReference type="PANTHER" id="PTHR21420:SF10">
    <property type="entry name" value="GDP-FUCOSE PROTEIN O-FUCOSYLTRANSFERASE 1"/>
    <property type="match status" value="1"/>
</dbReference>
<dbReference type="InterPro" id="IPR000727">
    <property type="entry name" value="T_SNARE_dom"/>
</dbReference>
<dbReference type="CDD" id="cd15851">
    <property type="entry name" value="SNARE_Syntaxin6"/>
    <property type="match status" value="1"/>
</dbReference>
<keyword evidence="8" id="KW-0813">Transport</keyword>
<keyword evidence="16 24" id="KW-0472">Membrane</keyword>
<keyword evidence="19" id="KW-0294">Fucose metabolism</keyword>
<evidence type="ECO:0000256" key="17">
    <source>
        <dbReference type="ARBA" id="ARBA00023157"/>
    </source>
</evidence>
<keyword evidence="15" id="KW-0175">Coiled coil</keyword>
<dbReference type="WBParaSite" id="jg14028">
    <property type="protein sequence ID" value="jg14028"/>
    <property type="gene ID" value="jg14028"/>
</dbReference>
<dbReference type="GO" id="GO:0046922">
    <property type="term" value="F:peptide-O-fucosyltransferase activity"/>
    <property type="evidence" value="ECO:0007669"/>
    <property type="project" value="UniProtKB-EC"/>
</dbReference>
<evidence type="ECO:0000256" key="21">
    <source>
        <dbReference type="ARBA" id="ARBA00033080"/>
    </source>
</evidence>
<evidence type="ECO:0000256" key="2">
    <source>
        <dbReference type="ARBA" id="ARBA00004240"/>
    </source>
</evidence>
<dbReference type="Proteomes" id="UP000887574">
    <property type="component" value="Unplaced"/>
</dbReference>
<proteinExistence type="inferred from homology"/>
<evidence type="ECO:0000256" key="24">
    <source>
        <dbReference type="SAM" id="Phobius"/>
    </source>
</evidence>
<dbReference type="Gene3D" id="1.20.5.110">
    <property type="match status" value="1"/>
</dbReference>
<evidence type="ECO:0000256" key="22">
    <source>
        <dbReference type="ARBA" id="ARBA00047273"/>
    </source>
</evidence>
<dbReference type="PROSITE" id="PS50192">
    <property type="entry name" value="T_SNARE"/>
    <property type="match status" value="1"/>
</dbReference>
<evidence type="ECO:0000256" key="4">
    <source>
        <dbReference type="ARBA" id="ARBA00009063"/>
    </source>
</evidence>
<evidence type="ECO:0000256" key="6">
    <source>
        <dbReference type="ARBA" id="ARBA00012196"/>
    </source>
</evidence>
<dbReference type="GO" id="GO:0007219">
    <property type="term" value="P:Notch signaling pathway"/>
    <property type="evidence" value="ECO:0007669"/>
    <property type="project" value="UniProtKB-KW"/>
</dbReference>
<keyword evidence="9" id="KW-0328">Glycosyltransferase</keyword>
<dbReference type="GO" id="GO:0006004">
    <property type="term" value="P:fucose metabolic process"/>
    <property type="evidence" value="ECO:0007669"/>
    <property type="project" value="UniProtKB-KW"/>
</dbReference>
<evidence type="ECO:0000256" key="15">
    <source>
        <dbReference type="ARBA" id="ARBA00023054"/>
    </source>
</evidence>
<feature type="transmembrane region" description="Helical" evidence="24">
    <location>
        <begin position="102"/>
        <end position="121"/>
    </location>
</feature>
<dbReference type="AlphaFoldDB" id="A0A915CYU7"/>
<keyword evidence="14 24" id="KW-1133">Transmembrane helix</keyword>
<evidence type="ECO:0000259" key="25">
    <source>
        <dbReference type="PROSITE" id="PS50192"/>
    </source>
</evidence>